<evidence type="ECO:0000256" key="1">
    <source>
        <dbReference type="SAM" id="MobiDB-lite"/>
    </source>
</evidence>
<dbReference type="OrthoDB" id="246708at2759"/>
<name>C9ZKI1_TRYB9</name>
<evidence type="ECO:0000313" key="2">
    <source>
        <dbReference type="EMBL" id="CBH09947.1"/>
    </source>
</evidence>
<dbReference type="VEuPathDB" id="TriTrypDB:Tbg972.3.2850"/>
<dbReference type="AlphaFoldDB" id="C9ZKI1"/>
<proteinExistence type="predicted"/>
<dbReference type="EMBL" id="FN554966">
    <property type="protein sequence ID" value="CBH09947.1"/>
    <property type="molecule type" value="Genomic_DNA"/>
</dbReference>
<dbReference type="KEGG" id="tbg:TbgDal_III2850"/>
<protein>
    <submittedName>
        <fullName evidence="2">Uncharacterized protein</fullName>
    </submittedName>
</protein>
<dbReference type="Proteomes" id="UP000002316">
    <property type="component" value="Chromosome 3"/>
</dbReference>
<sequence length="1102" mass="121516">MYVFSPAPQQKDPGGGVEVKVKSSDTGNGGQCSDAQWKVNFLSCLRGPAQTCRLLTCLSNTIVDVASGQTKVGKTANSEQKCISSSATDPVVQESYLTELCRYLAPEASSSDTGASASAKNETSLLSVPKGEKGRMLYSTFLRMAEIPYWRQTLLGPLLRCWCREGCDELGGTFLLEAIVNAIERELCSLNMLEQRHPIPEDASGGPELWDLSKYDKAEAQQYEVLINELEGVVRGAGSFRGICIVMDCIIRNSIQRLVEGVHYVVCGMSARGGALPTGGVRMNEEVVRVVDSVVALVWREIGSFFQRCEVDVEAALSETQWLFLMLLITGYKGAHALLAAPPSVSSSSASSNTDTSTTTTITDRIHLRARRMFFEKLQSNLRDYLSMRLLAGGDPASNSFASVHTVTCHQPFFWRCTLEAESAPGHLPPALSVNIVIKEWVKKEAATAWGNAVRVVRCFVHGQMAVEDVPLTAVPAVSESVISSIQRCHRQLVEQHIEHLSASQKYFFSAGKRPREDEGKHAMDGGSTWLSYMVEFFFCVYHPSCFSILSPVKQGEFVSLLRQLHDMILYKGHDALEGSIASLLPGEKASEVKLRDELMQWHTQYVHTRVVNALRENSFLVMCLLHGVFALFSRAGRTNIQGHEVLRCTLLPILSILCSPQDEGEGGEEDEEDVTAVEENATTDETDAFFVDRQERQQCMILLVTSGFMSIPWNLRGLRIRLLLFGILGTRLRDSFGSEGAASELYQLLSEVVSGQRTPEDIASEIFGDCTGDPFLSLLVSEREDTDGGTVVDAMEDILRRDVPVQFPAPCGTLLLMSVFRTLSQELLRLRTEWEQQIKLLSESESDYLGRQATFCTTEDIVVFRILVRVIHHMVFGFQVQPLGLLRLWISFLVHLFAFIVPPLTEDDELILLAPHVLERRLHKQQEDNDRKLNDSAGAISSSNFRRSANESSQGELRAALGELLADLVLMPLLDGEVAKQCPAAIPSHPGSRMWVKQNIRRSADILLLQRVLPAQVLEELCLALGVNVSAMNDKGPNGVRATRQVGGGVGKSFLGVLGVFAFCQRLDHFVVPGSVSDDGVALHLQALWHAVEVGYASSAV</sequence>
<gene>
    <name evidence="2" type="ORF">TbgDal_III2850</name>
</gene>
<evidence type="ECO:0000313" key="3">
    <source>
        <dbReference type="Proteomes" id="UP000002316"/>
    </source>
</evidence>
<reference evidence="3" key="1">
    <citation type="journal article" date="2010" name="PLoS Negl. Trop. Dis.">
        <title>The genome sequence of Trypanosoma brucei gambiense, causative agent of chronic human african trypanosomiasis.</title>
        <authorList>
            <person name="Jackson A.P."/>
            <person name="Sanders M."/>
            <person name="Berry A."/>
            <person name="McQuillan J."/>
            <person name="Aslett M.A."/>
            <person name="Quail M.A."/>
            <person name="Chukualim B."/>
            <person name="Capewell P."/>
            <person name="MacLeod A."/>
            <person name="Melville S.E."/>
            <person name="Gibson W."/>
            <person name="Barry J.D."/>
            <person name="Berriman M."/>
            <person name="Hertz-Fowler C."/>
        </authorList>
    </citation>
    <scope>NUCLEOTIDE SEQUENCE [LARGE SCALE GENOMIC DNA]</scope>
    <source>
        <strain evidence="3">MHOM/CI/86/DAL972</strain>
    </source>
</reference>
<dbReference type="RefSeq" id="XP_011772238.1">
    <property type="nucleotide sequence ID" value="XM_011773936.1"/>
</dbReference>
<feature type="region of interest" description="Disordered" evidence="1">
    <location>
        <begin position="1"/>
        <end position="29"/>
    </location>
</feature>
<accession>C9ZKI1</accession>
<dbReference type="GeneID" id="23859069"/>
<organism evidence="2 3">
    <name type="scientific">Trypanosoma brucei gambiense (strain MHOM/CI/86/DAL972)</name>
    <dbReference type="NCBI Taxonomy" id="679716"/>
    <lineage>
        <taxon>Eukaryota</taxon>
        <taxon>Discoba</taxon>
        <taxon>Euglenozoa</taxon>
        <taxon>Kinetoplastea</taxon>
        <taxon>Metakinetoplastina</taxon>
        <taxon>Trypanosomatida</taxon>
        <taxon>Trypanosomatidae</taxon>
        <taxon>Trypanosoma</taxon>
    </lineage>
</organism>